<keyword evidence="5 6" id="KW-0472">Membrane</keyword>
<comment type="caution">
    <text evidence="7">The sequence shown here is derived from an EMBL/GenBank/DDBJ whole genome shotgun (WGS) entry which is preliminary data.</text>
</comment>
<comment type="subcellular location">
    <subcellularLocation>
        <location evidence="1">Cell membrane</location>
        <topology evidence="1">Multi-pass membrane protein</topology>
    </subcellularLocation>
</comment>
<evidence type="ECO:0000313" key="8">
    <source>
        <dbReference type="Proteomes" id="UP001148313"/>
    </source>
</evidence>
<feature type="transmembrane region" description="Helical" evidence="6">
    <location>
        <begin position="144"/>
        <end position="168"/>
    </location>
</feature>
<dbReference type="PANTHER" id="PTHR30213">
    <property type="entry name" value="INNER MEMBRANE PROTEIN YHJD"/>
    <property type="match status" value="1"/>
</dbReference>
<proteinExistence type="predicted"/>
<feature type="transmembrane region" description="Helical" evidence="6">
    <location>
        <begin position="39"/>
        <end position="61"/>
    </location>
</feature>
<protein>
    <submittedName>
        <fullName evidence="7">YihY/virulence factor BrkB family protein</fullName>
    </submittedName>
</protein>
<dbReference type="RefSeq" id="WP_271089504.1">
    <property type="nucleotide sequence ID" value="NZ_JAPJZH010000005.1"/>
</dbReference>
<feature type="transmembrane region" description="Helical" evidence="6">
    <location>
        <begin position="246"/>
        <end position="274"/>
    </location>
</feature>
<gene>
    <name evidence="7" type="ORF">OOZ53_10720</name>
</gene>
<keyword evidence="3 6" id="KW-0812">Transmembrane</keyword>
<keyword evidence="8" id="KW-1185">Reference proteome</keyword>
<sequence>MSGGHERRQMMTGRQLWKVIWGAIVHFNDDDGWAMASHVALSTLLAVFPFLIFATALASYVGADAFADTAVHIIFDTWPKPIAEPISQQVLEVLTVNRGGVLTVSVIAAAFFASNGVEALRVSLNRAYRVSERRSILYNRAQSLGFVIIAALILLAISFLLVLAPLLTDFTRKWLPWSDELIAHLDNWRVIVAVIVLFVGLIVCHRWLPAGYRTFRSIVPGVMVTMIFWMAGALLFSAYLQRFSTYVATYAGLASIMIALIFLYIVAAIFILGAELNASILAERE</sequence>
<dbReference type="NCBIfam" id="TIGR00765">
    <property type="entry name" value="yihY_not_rbn"/>
    <property type="match status" value="1"/>
</dbReference>
<dbReference type="Proteomes" id="UP001148313">
    <property type="component" value="Unassembled WGS sequence"/>
</dbReference>
<dbReference type="Pfam" id="PF03631">
    <property type="entry name" value="Virul_fac_BrkB"/>
    <property type="match status" value="1"/>
</dbReference>
<dbReference type="PIRSF" id="PIRSF035875">
    <property type="entry name" value="RNase_BN"/>
    <property type="match status" value="1"/>
</dbReference>
<evidence type="ECO:0000256" key="6">
    <source>
        <dbReference type="SAM" id="Phobius"/>
    </source>
</evidence>
<reference evidence="7" key="1">
    <citation type="submission" date="2022-11" db="EMBL/GenBank/DDBJ databases">
        <title>Hoeflea poritis sp. nov., isolated from scleractinian coral Porites lutea.</title>
        <authorList>
            <person name="Zhang G."/>
            <person name="Wei Q."/>
            <person name="Cai L."/>
        </authorList>
    </citation>
    <scope>NUCLEOTIDE SEQUENCE</scope>
    <source>
        <strain evidence="7">E7-10</strain>
    </source>
</reference>
<evidence type="ECO:0000256" key="5">
    <source>
        <dbReference type="ARBA" id="ARBA00023136"/>
    </source>
</evidence>
<name>A0ABT4VM81_9HYPH</name>
<accession>A0ABT4VM81</accession>
<keyword evidence="4 6" id="KW-1133">Transmembrane helix</keyword>
<evidence type="ECO:0000256" key="2">
    <source>
        <dbReference type="ARBA" id="ARBA00022475"/>
    </source>
</evidence>
<evidence type="ECO:0000256" key="1">
    <source>
        <dbReference type="ARBA" id="ARBA00004651"/>
    </source>
</evidence>
<evidence type="ECO:0000313" key="7">
    <source>
        <dbReference type="EMBL" id="MDA4845824.1"/>
    </source>
</evidence>
<evidence type="ECO:0000256" key="3">
    <source>
        <dbReference type="ARBA" id="ARBA00022692"/>
    </source>
</evidence>
<dbReference type="InterPro" id="IPR017039">
    <property type="entry name" value="Virul_fac_BrkB"/>
</dbReference>
<dbReference type="PANTHER" id="PTHR30213:SF0">
    <property type="entry name" value="UPF0761 MEMBRANE PROTEIN YIHY"/>
    <property type="match status" value="1"/>
</dbReference>
<dbReference type="EMBL" id="JAPJZH010000005">
    <property type="protein sequence ID" value="MDA4845824.1"/>
    <property type="molecule type" value="Genomic_DNA"/>
</dbReference>
<feature type="transmembrane region" description="Helical" evidence="6">
    <location>
        <begin position="188"/>
        <end position="208"/>
    </location>
</feature>
<evidence type="ECO:0000256" key="4">
    <source>
        <dbReference type="ARBA" id="ARBA00022989"/>
    </source>
</evidence>
<feature type="transmembrane region" description="Helical" evidence="6">
    <location>
        <begin position="220"/>
        <end position="240"/>
    </location>
</feature>
<organism evidence="7 8">
    <name type="scientific">Hoeflea poritis</name>
    <dbReference type="NCBI Taxonomy" id="2993659"/>
    <lineage>
        <taxon>Bacteria</taxon>
        <taxon>Pseudomonadati</taxon>
        <taxon>Pseudomonadota</taxon>
        <taxon>Alphaproteobacteria</taxon>
        <taxon>Hyphomicrobiales</taxon>
        <taxon>Rhizobiaceae</taxon>
        <taxon>Hoeflea</taxon>
    </lineage>
</organism>
<keyword evidence="2" id="KW-1003">Cell membrane</keyword>
<feature type="transmembrane region" description="Helical" evidence="6">
    <location>
        <begin position="101"/>
        <end position="124"/>
    </location>
</feature>